<evidence type="ECO:0000313" key="5">
    <source>
        <dbReference type="EMBL" id="GGC38792.1"/>
    </source>
</evidence>
<keyword evidence="1" id="KW-0813">Transport</keyword>
<dbReference type="GO" id="GO:0005524">
    <property type="term" value="F:ATP binding"/>
    <property type="evidence" value="ECO:0007669"/>
    <property type="project" value="UniProtKB-KW"/>
</dbReference>
<dbReference type="InterPro" id="IPR003593">
    <property type="entry name" value="AAA+_ATPase"/>
</dbReference>
<comment type="caution">
    <text evidence="5">The sequence shown here is derived from an EMBL/GenBank/DDBJ whole genome shotgun (WGS) entry which is preliminary data.</text>
</comment>
<sequence length="283" mass="31775">MIKVENLVYTYPSNEAPTLKGLNFEINTGEVFGFLGPSGSGKSTAQKVLYKILKGFSGKVEVNGKDLTEWDNSYFEKIGVGFELPNHYMKLTGKENLELFASFYPKALSQSIESLFEMVDLTEAINKPVESYSKGMKMRLNFIRAIQHDPDILFFDEPTSGLDPVNAHKIKQHILNLKEAGKTIFVTTHSMETADHICDRVAFIVDGKLVATDSPQRLKHQYGKEAVKVELVKNEVQEFPLADIGNNQEFLTFIKGKEVKRMQTLDATLEEVFIKVTGKSLIG</sequence>
<dbReference type="InterPro" id="IPR050763">
    <property type="entry name" value="ABC_transporter_ATP-binding"/>
</dbReference>
<dbReference type="InterPro" id="IPR017871">
    <property type="entry name" value="ABC_transporter-like_CS"/>
</dbReference>
<evidence type="ECO:0000256" key="3">
    <source>
        <dbReference type="ARBA" id="ARBA00022840"/>
    </source>
</evidence>
<keyword evidence="3 5" id="KW-0067">ATP-binding</keyword>
<organism evidence="5 6">
    <name type="scientific">Marivirga lumbricoides</name>
    <dbReference type="NCBI Taxonomy" id="1046115"/>
    <lineage>
        <taxon>Bacteria</taxon>
        <taxon>Pseudomonadati</taxon>
        <taxon>Bacteroidota</taxon>
        <taxon>Cytophagia</taxon>
        <taxon>Cytophagales</taxon>
        <taxon>Marivirgaceae</taxon>
        <taxon>Marivirga</taxon>
    </lineage>
</organism>
<evidence type="ECO:0000313" key="6">
    <source>
        <dbReference type="Proteomes" id="UP000636010"/>
    </source>
</evidence>
<evidence type="ECO:0000256" key="1">
    <source>
        <dbReference type="ARBA" id="ARBA00022448"/>
    </source>
</evidence>
<dbReference type="InterPro" id="IPR027417">
    <property type="entry name" value="P-loop_NTPase"/>
</dbReference>
<dbReference type="SMART" id="SM00382">
    <property type="entry name" value="AAA"/>
    <property type="match status" value="1"/>
</dbReference>
<dbReference type="RefSeq" id="WP_188463952.1">
    <property type="nucleotide sequence ID" value="NZ_BAABHU010000008.1"/>
</dbReference>
<dbReference type="PROSITE" id="PS00211">
    <property type="entry name" value="ABC_TRANSPORTER_1"/>
    <property type="match status" value="1"/>
</dbReference>
<evidence type="ECO:0000256" key="2">
    <source>
        <dbReference type="ARBA" id="ARBA00022741"/>
    </source>
</evidence>
<dbReference type="PROSITE" id="PS50893">
    <property type="entry name" value="ABC_TRANSPORTER_2"/>
    <property type="match status" value="1"/>
</dbReference>
<dbReference type="PANTHER" id="PTHR42711:SF18">
    <property type="entry name" value="ABC TRANSPORTER, ATP-BINDING PROTEIN"/>
    <property type="match status" value="1"/>
</dbReference>
<dbReference type="PANTHER" id="PTHR42711">
    <property type="entry name" value="ABC TRANSPORTER ATP-BINDING PROTEIN"/>
    <property type="match status" value="1"/>
</dbReference>
<evidence type="ECO:0000259" key="4">
    <source>
        <dbReference type="PROSITE" id="PS50893"/>
    </source>
</evidence>
<reference evidence="6" key="1">
    <citation type="journal article" date="2019" name="Int. J. Syst. Evol. Microbiol.">
        <title>The Global Catalogue of Microorganisms (GCM) 10K type strain sequencing project: providing services to taxonomists for standard genome sequencing and annotation.</title>
        <authorList>
            <consortium name="The Broad Institute Genomics Platform"/>
            <consortium name="The Broad Institute Genome Sequencing Center for Infectious Disease"/>
            <person name="Wu L."/>
            <person name="Ma J."/>
        </authorList>
    </citation>
    <scope>NUCLEOTIDE SEQUENCE [LARGE SCALE GENOMIC DNA]</scope>
    <source>
        <strain evidence="6">CGMCC 1.10832</strain>
    </source>
</reference>
<dbReference type="SUPFAM" id="SSF52540">
    <property type="entry name" value="P-loop containing nucleoside triphosphate hydrolases"/>
    <property type="match status" value="1"/>
</dbReference>
<protein>
    <submittedName>
        <fullName evidence="5">ABC transporter antibiotic-transport ATP-binding protein</fullName>
    </submittedName>
</protein>
<accession>A0ABQ1MDM3</accession>
<dbReference type="Pfam" id="PF00005">
    <property type="entry name" value="ABC_tran"/>
    <property type="match status" value="1"/>
</dbReference>
<gene>
    <name evidence="5" type="ORF">GCM10011506_25260</name>
</gene>
<feature type="domain" description="ABC transporter" evidence="4">
    <location>
        <begin position="2"/>
        <end position="231"/>
    </location>
</feature>
<proteinExistence type="predicted"/>
<keyword evidence="6" id="KW-1185">Reference proteome</keyword>
<dbReference type="Proteomes" id="UP000636010">
    <property type="component" value="Unassembled WGS sequence"/>
</dbReference>
<dbReference type="InterPro" id="IPR003439">
    <property type="entry name" value="ABC_transporter-like_ATP-bd"/>
</dbReference>
<dbReference type="EMBL" id="BMEC01000008">
    <property type="protein sequence ID" value="GGC38792.1"/>
    <property type="molecule type" value="Genomic_DNA"/>
</dbReference>
<name>A0ABQ1MDM3_9BACT</name>
<keyword evidence="2" id="KW-0547">Nucleotide-binding</keyword>
<dbReference type="Gene3D" id="3.40.50.300">
    <property type="entry name" value="P-loop containing nucleotide triphosphate hydrolases"/>
    <property type="match status" value="1"/>
</dbReference>